<evidence type="ECO:0000313" key="2">
    <source>
        <dbReference type="EMBL" id="RGD57589.1"/>
    </source>
</evidence>
<dbReference type="EMBL" id="QVIG01000001">
    <property type="protein sequence ID" value="RGD57589.1"/>
    <property type="molecule type" value="Genomic_DNA"/>
</dbReference>
<dbReference type="SUPFAM" id="SSF47413">
    <property type="entry name" value="lambda repressor-like DNA-binding domains"/>
    <property type="match status" value="1"/>
</dbReference>
<gene>
    <name evidence="2" type="ORF">DR950_07120</name>
</gene>
<dbReference type="GO" id="GO:0003677">
    <property type="term" value="F:DNA binding"/>
    <property type="evidence" value="ECO:0007669"/>
    <property type="project" value="InterPro"/>
</dbReference>
<dbReference type="Pfam" id="PF19054">
    <property type="entry name" value="DUF5753"/>
    <property type="match status" value="1"/>
</dbReference>
<dbReference type="Pfam" id="PF13560">
    <property type="entry name" value="HTH_31"/>
    <property type="match status" value="1"/>
</dbReference>
<name>A0A372ZNW4_9ACTN</name>
<dbReference type="CDD" id="cd00093">
    <property type="entry name" value="HTH_XRE"/>
    <property type="match status" value="1"/>
</dbReference>
<dbReference type="InterPro" id="IPR043917">
    <property type="entry name" value="DUF5753"/>
</dbReference>
<dbReference type="PROSITE" id="PS50943">
    <property type="entry name" value="HTH_CROC1"/>
    <property type="match status" value="1"/>
</dbReference>
<evidence type="ECO:0000259" key="1">
    <source>
        <dbReference type="PROSITE" id="PS50943"/>
    </source>
</evidence>
<sequence>MTPAVPQQPLAARSRFGADLRHRREAFGWTAEEVGARIGCSTSKVTRVETGKRSATPADFEALMDLFDVSESDRGHLEALFRRGRARTAMWWGAYADVLSSRYTEFISYEHEAVAAAEYQVAYIPALLQTEAYARAVTEVGFAALGPDQVDSLVEVKRMRQRRLRDEVPLRLTAVITQAALEFEVGGPSVQAAQLRHLRETADLESVDLRVVPFDKGAEGTLTGAFTLFQGDGQESPGTAFAEAVTGTIVVDDALGLRRLARLHSYLLRAALGPQESLALIAKTERRLTAS</sequence>
<dbReference type="RefSeq" id="WP_117486357.1">
    <property type="nucleotide sequence ID" value="NZ_QVIG01000001.1"/>
</dbReference>
<dbReference type="AlphaFoldDB" id="A0A372ZNW4"/>
<protein>
    <submittedName>
        <fullName evidence="2">XRE family transcriptional regulator</fullName>
    </submittedName>
</protein>
<keyword evidence="3" id="KW-1185">Reference proteome</keyword>
<evidence type="ECO:0000313" key="3">
    <source>
        <dbReference type="Proteomes" id="UP000263377"/>
    </source>
</evidence>
<dbReference type="SMART" id="SM00530">
    <property type="entry name" value="HTH_XRE"/>
    <property type="match status" value="1"/>
</dbReference>
<proteinExistence type="predicted"/>
<dbReference type="InterPro" id="IPR010982">
    <property type="entry name" value="Lambda_DNA-bd_dom_sf"/>
</dbReference>
<dbReference type="Gene3D" id="1.10.260.40">
    <property type="entry name" value="lambda repressor-like DNA-binding domains"/>
    <property type="match status" value="1"/>
</dbReference>
<accession>A0A372ZNW4</accession>
<reference evidence="2 3" key="1">
    <citation type="submission" date="2018-08" db="EMBL/GenBank/DDBJ databases">
        <title>Diversity &amp; Physiological Properties of Lignin-Decomposing Actinobacteria from Soil.</title>
        <authorList>
            <person name="Roh S.G."/>
            <person name="Kim S.B."/>
        </authorList>
    </citation>
    <scope>NUCLEOTIDE SEQUENCE [LARGE SCALE GENOMIC DNA]</scope>
    <source>
        <strain evidence="2 3">MMS17-GH009</strain>
    </source>
</reference>
<organism evidence="2 3">
    <name type="scientific">Kitasatospora xanthocidica</name>
    <dbReference type="NCBI Taxonomy" id="83382"/>
    <lineage>
        <taxon>Bacteria</taxon>
        <taxon>Bacillati</taxon>
        <taxon>Actinomycetota</taxon>
        <taxon>Actinomycetes</taxon>
        <taxon>Kitasatosporales</taxon>
        <taxon>Streptomycetaceae</taxon>
        <taxon>Kitasatospora</taxon>
    </lineage>
</organism>
<feature type="domain" description="HTH cro/C1-type" evidence="1">
    <location>
        <begin position="20"/>
        <end position="74"/>
    </location>
</feature>
<comment type="caution">
    <text evidence="2">The sequence shown here is derived from an EMBL/GenBank/DDBJ whole genome shotgun (WGS) entry which is preliminary data.</text>
</comment>
<dbReference type="Proteomes" id="UP000263377">
    <property type="component" value="Unassembled WGS sequence"/>
</dbReference>
<dbReference type="InterPro" id="IPR001387">
    <property type="entry name" value="Cro/C1-type_HTH"/>
</dbReference>